<dbReference type="PANTHER" id="PTHR42264">
    <property type="entry name" value="EPHRIN_REC_LIKE DOMAIN-CONTAINING PROTEIN"/>
    <property type="match status" value="1"/>
</dbReference>
<accession>D1AWH5</accession>
<dbReference type="KEGG" id="smf:Smon_0162"/>
<feature type="compositionally biased region" description="Low complexity" evidence="2">
    <location>
        <begin position="72"/>
        <end position="98"/>
    </location>
</feature>
<dbReference type="EMBL" id="CP001779">
    <property type="protein sequence ID" value="ACZ00651.1"/>
    <property type="molecule type" value="Genomic_DNA"/>
</dbReference>
<organism evidence="3 4">
    <name type="scientific">Streptobacillus moniliformis (strain ATCC 14647 / DSM 12112 / NCTC 10651 / 9901)</name>
    <dbReference type="NCBI Taxonomy" id="519441"/>
    <lineage>
        <taxon>Bacteria</taxon>
        <taxon>Fusobacteriati</taxon>
        <taxon>Fusobacteriota</taxon>
        <taxon>Fusobacteriia</taxon>
        <taxon>Fusobacteriales</taxon>
        <taxon>Leptotrichiaceae</taxon>
        <taxon>Streptobacillus</taxon>
    </lineage>
</organism>
<dbReference type="STRING" id="519441.Smon_0162"/>
<evidence type="ECO:0000313" key="4">
    <source>
        <dbReference type="Proteomes" id="UP000002072"/>
    </source>
</evidence>
<name>D1AWH5_STRM9</name>
<reference evidence="3 4" key="1">
    <citation type="journal article" date="2009" name="Stand. Genomic Sci.">
        <title>Complete genome sequence of Streptobacillus moniliformis type strain (9901T).</title>
        <authorList>
            <person name="Nolan M."/>
            <person name="Gronow S."/>
            <person name="Lapidus A."/>
            <person name="Ivanova N."/>
            <person name="Copeland A."/>
            <person name="Lucas S."/>
            <person name="Del Rio T.G."/>
            <person name="Chen F."/>
            <person name="Tice H."/>
            <person name="Pitluck S."/>
            <person name="Cheng J.F."/>
            <person name="Sims D."/>
            <person name="Meincke L."/>
            <person name="Bruce D."/>
            <person name="Goodwin L."/>
            <person name="Brettin T."/>
            <person name="Han C."/>
            <person name="Detter J.C."/>
            <person name="Ovchinikova G."/>
            <person name="Pati A."/>
            <person name="Mavromatis K."/>
            <person name="Mikhailova N."/>
            <person name="Chen A."/>
            <person name="Palaniappan K."/>
            <person name="Land M."/>
            <person name="Hauser L."/>
            <person name="Chang Y.J."/>
            <person name="Jeffries C.D."/>
            <person name="Rohde M."/>
            <person name="Sproer C."/>
            <person name="Goker M."/>
            <person name="Bristow J."/>
            <person name="Eisen J.A."/>
            <person name="Markowitz V."/>
            <person name="Hugenholtz P."/>
            <person name="Kyrpides N.C."/>
            <person name="Klenk H.P."/>
            <person name="Chain P."/>
        </authorList>
    </citation>
    <scope>NUCLEOTIDE SEQUENCE [LARGE SCALE GENOMIC DNA]</scope>
    <source>
        <strain evidence="4">ATCC 14647 / DSM 12112 / NCTC 10651 / 9901</strain>
    </source>
</reference>
<protein>
    <submittedName>
        <fullName evidence="3">Uncharacterized protein</fullName>
    </submittedName>
</protein>
<dbReference type="GeneID" id="29673941"/>
<dbReference type="HOGENOM" id="CLU_257873_0_0_0"/>
<keyword evidence="1" id="KW-0175">Coiled coil</keyword>
<evidence type="ECO:0000256" key="1">
    <source>
        <dbReference type="SAM" id="Coils"/>
    </source>
</evidence>
<dbReference type="RefSeq" id="WP_012858209.1">
    <property type="nucleotide sequence ID" value="NC_013515.1"/>
</dbReference>
<dbReference type="Proteomes" id="UP000002072">
    <property type="component" value="Chromosome"/>
</dbReference>
<feature type="coiled-coil region" evidence="1">
    <location>
        <begin position="753"/>
        <end position="780"/>
    </location>
</feature>
<proteinExistence type="predicted"/>
<evidence type="ECO:0000256" key="2">
    <source>
        <dbReference type="SAM" id="MobiDB-lite"/>
    </source>
</evidence>
<feature type="region of interest" description="Disordered" evidence="2">
    <location>
        <begin position="65"/>
        <end position="102"/>
    </location>
</feature>
<keyword evidence="4" id="KW-1185">Reference proteome</keyword>
<evidence type="ECO:0000313" key="3">
    <source>
        <dbReference type="EMBL" id="ACZ00651.1"/>
    </source>
</evidence>
<gene>
    <name evidence="3" type="ordered locus">Smon_0162</name>
</gene>
<sequence length="1346" mass="155811">MKQKRVLFLLLLSSLAYTKEEQSKISGEVTFGIDSTFGVDGLENVSRLIPQVIDLFKSNKYKDYEKEKNSEQKNNGNKGNNQNNNNNNSGNGNQPPNKLDAYIPKYNPTVRDLELAAKYLSKNVELRKKLSVKLKENYVGLGLKVDIFGKKITHTKFLGNNEIEKLKLTLTSDNRYINGEINYYVKGESPEKIDIDKIDDEKTLKNKVVEYRFSVNPRPDKNLSLSLDFSGENRNINIGPTIRYRKGGTYVNASLIFNNEKRSYDLTDELDKIKHTAPGYDKIEYFKKWTLKEGYPKDNITKDDYNKEHADLGKAEVSGTKGTARILGHYSGSLYGDSPFRYVAKSFFDEIHSNKSFSSVSSIIKVFEKDEAPTSTSFLSLGLLNLSSQIQNNTEINKLITKIGKKMYRRLGIGLERKYSSINAWTQVPEEFHYLLPGFYKNFDYSKIKSEELDPDYLYNNGIKKPELPSKGNIRNKRDADNNGNGDYKLKEGWHYFDTDFDEYVRKEIFREYSLEKIQKLTNKSTLGLAFDWLLGNQINQVISELPKIQELMKNPYEMKGVDMLRGIYFHQSEKERNVMKYEDILRANFSDVNLKENSTKYSTKIKFNIGHIGRNYKLGASLLLNDNVNVNAEKYGYVRRNDNIGVNATYKEGIIEFDSKLSLDLTKNYLYRKDNKEKHVYNTVSLNTDTYLGLNIPANEKLNVLLGLRHIGVYGWINPIESLDKNGKAIEFDIAKRDESNNPIGKDNNSIITSETTEKNLVDKEYERLKQENNGKSNKLKRDIHQSDYIQTEKSKTLKSRYELYNILSPRVTMVYRPYDNIIFSSHLELPISIRNSSPAGIRGIYTGEIRYLIDDSFKDIIYTKSNPIKFKTSGDIEAGLILGNDVGYYLSYKAMADMSFLRGDIKGNDKDIDFSLSLNPLIVNLPIKPRLLIGKEGKEYVSKVGLEYSKGTEFTTILGMRKVLKTSKDILEEELKPNILEVLKSRNNNEYNIIKEKFTKESFKGELTYTFTPFIDIRKEEGNFRIRAKADSTKLIGRDVKIEIDEGKFEELPLEYFAWNYQKNGGWWNTNKTYNYFLDSKSKKVTKENKKILDLEHQIYNFEIDMDYEQEKGVNFDLNLGITYNETKINGINEITTTTETKSKVISHTTDKQDPTKILDKIKKDNVEVKVDEKNILGSLKKYLREKKEKAADEKVYEKYGTLGSYSEIKEEKLKKILYYPNRIKKEFKSEETLFLHTKRINANLDTYLGYKFKTSDRMKLSVGMKYNLTAEYISSNKIIVEEIKLFGSRKILFKNTLSPEVKMTYNLINNLNARLSAELPINFENKDFKDVKFNVRTGLEYRW</sequence>